<accession>A0A6J5P8M9</accession>
<feature type="compositionally biased region" description="Basic and acidic residues" evidence="1">
    <location>
        <begin position="24"/>
        <end position="35"/>
    </location>
</feature>
<feature type="region of interest" description="Disordered" evidence="1">
    <location>
        <begin position="245"/>
        <end position="272"/>
    </location>
</feature>
<feature type="compositionally biased region" description="Pro residues" evidence="1">
    <location>
        <begin position="170"/>
        <end position="183"/>
    </location>
</feature>
<dbReference type="EMBL" id="LR796806">
    <property type="protein sequence ID" value="CAB4167567.1"/>
    <property type="molecule type" value="Genomic_DNA"/>
</dbReference>
<evidence type="ECO:0000256" key="1">
    <source>
        <dbReference type="SAM" id="MobiDB-lite"/>
    </source>
</evidence>
<protein>
    <submittedName>
        <fullName evidence="2">Uncharacterized protein</fullName>
    </submittedName>
</protein>
<evidence type="ECO:0000313" key="2">
    <source>
        <dbReference type="EMBL" id="CAB4167567.1"/>
    </source>
</evidence>
<name>A0A6J5P8M9_9CAUD</name>
<feature type="compositionally biased region" description="Acidic residues" evidence="1">
    <location>
        <begin position="8"/>
        <end position="23"/>
    </location>
</feature>
<reference evidence="2" key="1">
    <citation type="submission" date="2020-04" db="EMBL/GenBank/DDBJ databases">
        <authorList>
            <person name="Chiriac C."/>
            <person name="Salcher M."/>
            <person name="Ghai R."/>
            <person name="Kavagutti S V."/>
        </authorList>
    </citation>
    <scope>NUCLEOTIDE SEQUENCE</scope>
</reference>
<feature type="region of interest" description="Disordered" evidence="1">
    <location>
        <begin position="137"/>
        <end position="188"/>
    </location>
</feature>
<feature type="compositionally biased region" description="Acidic residues" evidence="1">
    <location>
        <begin position="36"/>
        <end position="46"/>
    </location>
</feature>
<sequence>MSTQPNQIEDEDEFELEIIDDTPEPDRDKARRPDGAEPELPEEDEIASYSESVQKRIKKLKYEFHEERRSKEEAARLRDEAISFAQREYEEKLRLQRMLEEGEGVLVNQARQRLTMQLEKVKSEFKAAYEMGDADAMADAQSKMSELKNEEYRLSSYKPPSRQPQQQAPAPQPQKPSVPPPTPRAQDWAKRNEWFMRNGDEDITALAIGTHEKLVRSGVAPDTDQYYAQIDSAVRRAFPERFADASEEVKPQRRQAGNVVAPAGRASGQTPRKVVLTSSQVALAKRLGLSNQQYAAQLMKDASNV</sequence>
<feature type="compositionally biased region" description="Low complexity" evidence="1">
    <location>
        <begin position="158"/>
        <end position="169"/>
    </location>
</feature>
<gene>
    <name evidence="2" type="ORF">UFOVP858_41</name>
</gene>
<organism evidence="2">
    <name type="scientific">uncultured Caudovirales phage</name>
    <dbReference type="NCBI Taxonomy" id="2100421"/>
    <lineage>
        <taxon>Viruses</taxon>
        <taxon>Duplodnaviria</taxon>
        <taxon>Heunggongvirae</taxon>
        <taxon>Uroviricota</taxon>
        <taxon>Caudoviricetes</taxon>
        <taxon>Peduoviridae</taxon>
        <taxon>Maltschvirus</taxon>
        <taxon>Maltschvirus maltsch</taxon>
    </lineage>
</organism>
<feature type="region of interest" description="Disordered" evidence="1">
    <location>
        <begin position="1"/>
        <end position="51"/>
    </location>
</feature>
<proteinExistence type="predicted"/>